<gene>
    <name evidence="2" type="ORF">BaRGS_00002870</name>
</gene>
<sequence length="154" mass="16704">MLKSGALPVLSEFSEVSLCPRHPPARDGGSCVGSPKHSLGSDLFTPPSTQSASPEVETDPLALFSCCGSGAAQSALWEGFTSRKSNRSYMPFRGRQSVHSYQHAADDGFMQNARSLSVPMHLLFDKLFMRQSLPYTTTLGIPKSRITQLRAIVS</sequence>
<dbReference type="AlphaFoldDB" id="A0ABD0M4E5"/>
<dbReference type="Proteomes" id="UP001519460">
    <property type="component" value="Unassembled WGS sequence"/>
</dbReference>
<organism evidence="2 3">
    <name type="scientific">Batillaria attramentaria</name>
    <dbReference type="NCBI Taxonomy" id="370345"/>
    <lineage>
        <taxon>Eukaryota</taxon>
        <taxon>Metazoa</taxon>
        <taxon>Spiralia</taxon>
        <taxon>Lophotrochozoa</taxon>
        <taxon>Mollusca</taxon>
        <taxon>Gastropoda</taxon>
        <taxon>Caenogastropoda</taxon>
        <taxon>Sorbeoconcha</taxon>
        <taxon>Cerithioidea</taxon>
        <taxon>Batillariidae</taxon>
        <taxon>Batillaria</taxon>
    </lineage>
</organism>
<feature type="region of interest" description="Disordered" evidence="1">
    <location>
        <begin position="24"/>
        <end position="56"/>
    </location>
</feature>
<dbReference type="EMBL" id="JACVVK020000008">
    <property type="protein sequence ID" value="KAK7506148.1"/>
    <property type="molecule type" value="Genomic_DNA"/>
</dbReference>
<evidence type="ECO:0000313" key="3">
    <source>
        <dbReference type="Proteomes" id="UP001519460"/>
    </source>
</evidence>
<evidence type="ECO:0000256" key="1">
    <source>
        <dbReference type="SAM" id="MobiDB-lite"/>
    </source>
</evidence>
<reference evidence="2 3" key="1">
    <citation type="journal article" date="2023" name="Sci. Data">
        <title>Genome assembly of the Korean intertidal mud-creeper Batillaria attramentaria.</title>
        <authorList>
            <person name="Patra A.K."/>
            <person name="Ho P.T."/>
            <person name="Jun S."/>
            <person name="Lee S.J."/>
            <person name="Kim Y."/>
            <person name="Won Y.J."/>
        </authorList>
    </citation>
    <scope>NUCLEOTIDE SEQUENCE [LARGE SCALE GENOMIC DNA]</scope>
    <source>
        <strain evidence="2">Wonlab-2016</strain>
    </source>
</reference>
<proteinExistence type="predicted"/>
<name>A0ABD0M4E5_9CAEN</name>
<accession>A0ABD0M4E5</accession>
<keyword evidence="3" id="KW-1185">Reference proteome</keyword>
<comment type="caution">
    <text evidence="2">The sequence shown here is derived from an EMBL/GenBank/DDBJ whole genome shotgun (WGS) entry which is preliminary data.</text>
</comment>
<protein>
    <submittedName>
        <fullName evidence="2">Uncharacterized protein</fullName>
    </submittedName>
</protein>
<evidence type="ECO:0000313" key="2">
    <source>
        <dbReference type="EMBL" id="KAK7506148.1"/>
    </source>
</evidence>